<dbReference type="EMBL" id="VSRR010018208">
    <property type="protein sequence ID" value="MPC61094.1"/>
    <property type="molecule type" value="Genomic_DNA"/>
</dbReference>
<dbReference type="Proteomes" id="UP000324222">
    <property type="component" value="Unassembled WGS sequence"/>
</dbReference>
<keyword evidence="2" id="KW-1185">Reference proteome</keyword>
<name>A0A5B7GWW4_PORTR</name>
<comment type="caution">
    <text evidence="1">The sequence shown here is derived from an EMBL/GenBank/DDBJ whole genome shotgun (WGS) entry which is preliminary data.</text>
</comment>
<sequence>MTEVIVSGMEAYIPHSFSQSKPSKPWFNTTCFRAIHDREVAHKRTKDILRNLQFQKASFSNILLPLVGLPLR</sequence>
<reference evidence="1 2" key="1">
    <citation type="submission" date="2019-05" db="EMBL/GenBank/DDBJ databases">
        <title>Another draft genome of Portunus trituberculatus and its Hox gene families provides insights of decapod evolution.</title>
        <authorList>
            <person name="Jeong J.-H."/>
            <person name="Song I."/>
            <person name="Kim S."/>
            <person name="Choi T."/>
            <person name="Kim D."/>
            <person name="Ryu S."/>
            <person name="Kim W."/>
        </authorList>
    </citation>
    <scope>NUCLEOTIDE SEQUENCE [LARGE SCALE GENOMIC DNA]</scope>
    <source>
        <tissue evidence="1">Muscle</tissue>
    </source>
</reference>
<evidence type="ECO:0000313" key="1">
    <source>
        <dbReference type="EMBL" id="MPC61094.1"/>
    </source>
</evidence>
<dbReference type="AlphaFoldDB" id="A0A5B7GWW4"/>
<evidence type="ECO:0000313" key="2">
    <source>
        <dbReference type="Proteomes" id="UP000324222"/>
    </source>
</evidence>
<accession>A0A5B7GWW4</accession>
<organism evidence="1 2">
    <name type="scientific">Portunus trituberculatus</name>
    <name type="common">Swimming crab</name>
    <name type="synonym">Neptunus trituberculatus</name>
    <dbReference type="NCBI Taxonomy" id="210409"/>
    <lineage>
        <taxon>Eukaryota</taxon>
        <taxon>Metazoa</taxon>
        <taxon>Ecdysozoa</taxon>
        <taxon>Arthropoda</taxon>
        <taxon>Crustacea</taxon>
        <taxon>Multicrustacea</taxon>
        <taxon>Malacostraca</taxon>
        <taxon>Eumalacostraca</taxon>
        <taxon>Eucarida</taxon>
        <taxon>Decapoda</taxon>
        <taxon>Pleocyemata</taxon>
        <taxon>Brachyura</taxon>
        <taxon>Eubrachyura</taxon>
        <taxon>Portunoidea</taxon>
        <taxon>Portunidae</taxon>
        <taxon>Portuninae</taxon>
        <taxon>Portunus</taxon>
    </lineage>
</organism>
<gene>
    <name evidence="1" type="ORF">E2C01_055157</name>
</gene>
<proteinExistence type="predicted"/>
<protein>
    <submittedName>
        <fullName evidence="1">Uncharacterized protein</fullName>
    </submittedName>
</protein>